<accession>A0ABS4Z3V7</accession>
<protein>
    <recommendedName>
        <fullName evidence="1">endopeptidase La</fullName>
        <ecNumber evidence="1">3.4.21.53</ecNumber>
    </recommendedName>
</protein>
<feature type="active site" evidence="1">
    <location>
        <position position="289"/>
    </location>
</feature>
<dbReference type="InterPro" id="IPR014721">
    <property type="entry name" value="Ribsml_uS5_D2-typ_fold_subgr"/>
</dbReference>
<dbReference type="Gene3D" id="3.30.230.10">
    <property type="match status" value="1"/>
</dbReference>
<comment type="caution">
    <text evidence="3">The sequence shown here is derived from an EMBL/GenBank/DDBJ whole genome shotgun (WGS) entry which is preliminary data.</text>
</comment>
<dbReference type="EC" id="3.4.21.53" evidence="1"/>
<dbReference type="Pfam" id="PF05362">
    <property type="entry name" value="Lon_C"/>
    <property type="match status" value="1"/>
</dbReference>
<feature type="active site" evidence="1">
    <location>
        <position position="244"/>
    </location>
</feature>
<proteinExistence type="inferred from homology"/>
<evidence type="ECO:0000313" key="4">
    <source>
        <dbReference type="Proteomes" id="UP000758168"/>
    </source>
</evidence>
<dbReference type="Proteomes" id="UP000758168">
    <property type="component" value="Unassembled WGS sequence"/>
</dbReference>
<keyword evidence="4" id="KW-1185">Reference proteome</keyword>
<organism evidence="3 4">
    <name type="scientific">Microlunatus capsulatus</name>
    <dbReference type="NCBI Taxonomy" id="99117"/>
    <lineage>
        <taxon>Bacteria</taxon>
        <taxon>Bacillati</taxon>
        <taxon>Actinomycetota</taxon>
        <taxon>Actinomycetes</taxon>
        <taxon>Propionibacteriales</taxon>
        <taxon>Propionibacteriaceae</taxon>
        <taxon>Microlunatus</taxon>
    </lineage>
</organism>
<feature type="domain" description="Lon proteolytic" evidence="2">
    <location>
        <begin position="240"/>
        <end position="336"/>
    </location>
</feature>
<reference evidence="3 4" key="1">
    <citation type="submission" date="2021-03" db="EMBL/GenBank/DDBJ databases">
        <title>Sequencing the genomes of 1000 actinobacteria strains.</title>
        <authorList>
            <person name="Klenk H.-P."/>
        </authorList>
    </citation>
    <scope>NUCLEOTIDE SEQUENCE [LARGE SCALE GENOMIC DNA]</scope>
    <source>
        <strain evidence="3 4">DSM 12936</strain>
    </source>
</reference>
<sequence>MTRQTWTALVSALVFVLLAVALVAVPVPFVTWAPGGTRDTLGAVDGKPIIEVQGIPTHETTGRLDLTVVSVTPAGARLSLPQALLAHWLPHRDVLPLDSVYAPGKSASQVQAEDADMMSTAQDDAVVAALRADDQPVTPLPAVFSVTVGGPAHTILRPGDLVLAVDGVATPATADVSRRIQAHKPGETVGFTVVRQGEERTERVRTVVSTTQDGVPVVGITLGQGYRYDPRISFELGQRIGGPSAGLVFALAIYDKITPGALLAGRHVAGTGSITPDGEVGGIGGIQEKIAGAEDAGATVFLVPAANCGDLAGVRTDMTLVKVGTLDDAVGALETLQQAGGDARVPRC</sequence>
<gene>
    <name evidence="3" type="ORF">JOF54_000642</name>
</gene>
<dbReference type="EMBL" id="JAGIOB010000001">
    <property type="protein sequence ID" value="MBP2415720.1"/>
    <property type="molecule type" value="Genomic_DNA"/>
</dbReference>
<evidence type="ECO:0000256" key="1">
    <source>
        <dbReference type="PROSITE-ProRule" id="PRU01122"/>
    </source>
</evidence>
<keyword evidence="1" id="KW-0720">Serine protease</keyword>
<dbReference type="PROSITE" id="PS51786">
    <property type="entry name" value="LON_PROTEOLYTIC"/>
    <property type="match status" value="1"/>
</dbReference>
<dbReference type="PANTHER" id="PTHR10046">
    <property type="entry name" value="ATP DEPENDENT LON PROTEASE FAMILY MEMBER"/>
    <property type="match status" value="1"/>
</dbReference>
<dbReference type="InterPro" id="IPR001478">
    <property type="entry name" value="PDZ"/>
</dbReference>
<comment type="similarity">
    <text evidence="1">Belongs to the peptidase S16 family.</text>
</comment>
<keyword evidence="1" id="KW-0378">Hydrolase</keyword>
<keyword evidence="1" id="KW-0645">Protease</keyword>
<dbReference type="SUPFAM" id="SSF54211">
    <property type="entry name" value="Ribosomal protein S5 domain 2-like"/>
    <property type="match status" value="1"/>
</dbReference>
<name>A0ABS4Z3V7_9ACTN</name>
<evidence type="ECO:0000259" key="2">
    <source>
        <dbReference type="PROSITE" id="PS51786"/>
    </source>
</evidence>
<dbReference type="Pfam" id="PF13180">
    <property type="entry name" value="PDZ_2"/>
    <property type="match status" value="1"/>
</dbReference>
<dbReference type="InterPro" id="IPR008269">
    <property type="entry name" value="Lon_proteolytic"/>
</dbReference>
<dbReference type="RefSeq" id="WP_210052928.1">
    <property type="nucleotide sequence ID" value="NZ_BAAAMH010000030.1"/>
</dbReference>
<dbReference type="InterPro" id="IPR027065">
    <property type="entry name" value="Lon_Prtase"/>
</dbReference>
<dbReference type="InterPro" id="IPR020568">
    <property type="entry name" value="Ribosomal_Su5_D2-typ_SF"/>
</dbReference>
<comment type="catalytic activity">
    <reaction evidence="1">
        <text>Hydrolysis of proteins in presence of ATP.</text>
        <dbReference type="EC" id="3.4.21.53"/>
    </reaction>
</comment>
<evidence type="ECO:0000313" key="3">
    <source>
        <dbReference type="EMBL" id="MBP2415720.1"/>
    </source>
</evidence>